<dbReference type="Proteomes" id="UP000622552">
    <property type="component" value="Unassembled WGS sequence"/>
</dbReference>
<evidence type="ECO:0000313" key="2">
    <source>
        <dbReference type="Proteomes" id="UP000622552"/>
    </source>
</evidence>
<protein>
    <submittedName>
        <fullName evidence="1">Uncharacterized protein</fullName>
    </submittedName>
</protein>
<keyword evidence="2" id="KW-1185">Reference proteome</keyword>
<dbReference type="AlphaFoldDB" id="A0A8J7GRM3"/>
<dbReference type="RefSeq" id="WP_197002777.1">
    <property type="nucleotide sequence ID" value="NZ_BONS01000002.1"/>
</dbReference>
<dbReference type="EMBL" id="JADOUF010000001">
    <property type="protein sequence ID" value="MBG6135706.1"/>
    <property type="molecule type" value="Genomic_DNA"/>
</dbReference>
<gene>
    <name evidence="1" type="ORF">IW245_001900</name>
</gene>
<proteinExistence type="predicted"/>
<name>A0A8J7GRM3_9ACTN</name>
<organism evidence="1 2">
    <name type="scientific">Longispora fulva</name>
    <dbReference type="NCBI Taxonomy" id="619741"/>
    <lineage>
        <taxon>Bacteria</taxon>
        <taxon>Bacillati</taxon>
        <taxon>Actinomycetota</taxon>
        <taxon>Actinomycetes</taxon>
        <taxon>Micromonosporales</taxon>
        <taxon>Micromonosporaceae</taxon>
        <taxon>Longispora</taxon>
    </lineage>
</organism>
<sequence>MEFVLDPQCGVGPIRWGMTVEEARVALVSMATLDQRVGLTATRPSELGFSVGFGVGPTRDRVNAIEVWRPRSNADVVRFLGVDVFGLPAREVVRQFEGRVELAADEDGYAAREVYVALWRPFAADGNPEETQGYYFQSVLLARPGYDDTPAEAVARLAAGGHPGY</sequence>
<accession>A0A8J7GRM3</accession>
<reference evidence="1" key="1">
    <citation type="submission" date="2020-11" db="EMBL/GenBank/DDBJ databases">
        <title>Sequencing the genomes of 1000 actinobacteria strains.</title>
        <authorList>
            <person name="Klenk H.-P."/>
        </authorList>
    </citation>
    <scope>NUCLEOTIDE SEQUENCE</scope>
    <source>
        <strain evidence="1">DSM 45356</strain>
    </source>
</reference>
<comment type="caution">
    <text evidence="1">The sequence shown here is derived from an EMBL/GenBank/DDBJ whole genome shotgun (WGS) entry which is preliminary data.</text>
</comment>
<evidence type="ECO:0000313" key="1">
    <source>
        <dbReference type="EMBL" id="MBG6135706.1"/>
    </source>
</evidence>